<proteinExistence type="predicted"/>
<keyword evidence="5" id="KW-1185">Reference proteome</keyword>
<evidence type="ECO:0000256" key="1">
    <source>
        <dbReference type="SAM" id="MobiDB-lite"/>
    </source>
</evidence>
<feature type="region of interest" description="Disordered" evidence="1">
    <location>
        <begin position="263"/>
        <end position="320"/>
    </location>
</feature>
<keyword evidence="2" id="KW-0472">Membrane</keyword>
<keyword evidence="2" id="KW-1133">Transmembrane helix</keyword>
<name>A0A6B0GR57_9EURY</name>
<dbReference type="EMBL" id="WSZK01000027">
    <property type="protein sequence ID" value="MWG35857.1"/>
    <property type="molecule type" value="Genomic_DNA"/>
</dbReference>
<sequence>MAGTTRRVLAVALTTVLVLASVPLPVSAHGNSVSVDSQVAADGTIVVENSLFVSDGFIVVHATNETGGVGPALGERFVPNGLGLQRGVTVNVSDDAWAEWGDEREVWVVAHHDTNRNGEFDPGTDRALSSFGRLAGERVTVGKSDAPANVVVEGFSRVEAANGTMTLHGVTLPEPGYVALERASENGSVELVGVTRLDAGTHRDVAVNLTESFLARTPGDVELRAKLYREGSEPFAIRDRPSARANDPFTAGEENVSTLFPATVAGDGATSSSEVQVNTPRPTTDVPASGASTDRDTATAGGATADDATDPRSDGTSSGTGPGFGLAVAALAVVGALLALARRPRP</sequence>
<accession>A0A6B0GR57</accession>
<dbReference type="Pfam" id="PF23951">
    <property type="entry name" value="DUF7282"/>
    <property type="match status" value="2"/>
</dbReference>
<comment type="caution">
    <text evidence="4">The sequence shown here is derived from an EMBL/GenBank/DDBJ whole genome shotgun (WGS) entry which is preliminary data.</text>
</comment>
<feature type="compositionally biased region" description="Polar residues" evidence="1">
    <location>
        <begin position="269"/>
        <end position="282"/>
    </location>
</feature>
<feature type="transmembrane region" description="Helical" evidence="2">
    <location>
        <begin position="323"/>
        <end position="341"/>
    </location>
</feature>
<gene>
    <name evidence="4" type="ORF">GQS65_15425</name>
</gene>
<dbReference type="AlphaFoldDB" id="A0A6B0GR57"/>
<evidence type="ECO:0000256" key="2">
    <source>
        <dbReference type="SAM" id="Phobius"/>
    </source>
</evidence>
<evidence type="ECO:0000313" key="5">
    <source>
        <dbReference type="Proteomes" id="UP000451471"/>
    </source>
</evidence>
<dbReference type="Proteomes" id="UP000451471">
    <property type="component" value="Unassembled WGS sequence"/>
</dbReference>
<reference evidence="4 5" key="1">
    <citation type="submission" date="2019-12" db="EMBL/GenBank/DDBJ databases">
        <title>Halocatena pleomorpha gen. nov. sp. nov., an extremely halophilic archaeon of family Halobacteriaceae isolated from saltpan soil.</title>
        <authorList>
            <person name="Pal Y."/>
            <person name="Verma A."/>
            <person name="Krishnamurthi S."/>
            <person name="Kumar P."/>
        </authorList>
    </citation>
    <scope>NUCLEOTIDE SEQUENCE [LARGE SCALE GENOMIC DNA]</scope>
    <source>
        <strain evidence="4 5">JCM 16495</strain>
    </source>
</reference>
<feature type="domain" description="DUF7282" evidence="3">
    <location>
        <begin position="32"/>
        <end position="124"/>
    </location>
</feature>
<evidence type="ECO:0000313" key="4">
    <source>
        <dbReference type="EMBL" id="MWG35857.1"/>
    </source>
</evidence>
<organism evidence="4 5">
    <name type="scientific">Halomarina oriensis</name>
    <dbReference type="NCBI Taxonomy" id="671145"/>
    <lineage>
        <taxon>Archaea</taxon>
        <taxon>Methanobacteriati</taxon>
        <taxon>Methanobacteriota</taxon>
        <taxon>Stenosarchaea group</taxon>
        <taxon>Halobacteria</taxon>
        <taxon>Halobacteriales</taxon>
        <taxon>Natronomonadaceae</taxon>
        <taxon>Halomarina</taxon>
    </lineage>
</organism>
<protein>
    <recommendedName>
        <fullName evidence="3">DUF7282 domain-containing protein</fullName>
    </recommendedName>
</protein>
<evidence type="ECO:0000259" key="3">
    <source>
        <dbReference type="Pfam" id="PF23951"/>
    </source>
</evidence>
<feature type="domain" description="DUF7282" evidence="3">
    <location>
        <begin position="158"/>
        <end position="257"/>
    </location>
</feature>
<dbReference type="RefSeq" id="WP_158205525.1">
    <property type="nucleotide sequence ID" value="NZ_WSZK01000027.1"/>
</dbReference>
<dbReference type="InterPro" id="IPR055706">
    <property type="entry name" value="Slg1/2_DUF7282"/>
</dbReference>
<feature type="compositionally biased region" description="Low complexity" evidence="1">
    <location>
        <begin position="288"/>
        <end position="306"/>
    </location>
</feature>
<dbReference type="OrthoDB" id="239724at2157"/>
<keyword evidence="2" id="KW-0812">Transmembrane</keyword>